<dbReference type="AlphaFoldDB" id="A0AAV5DIP8"/>
<protein>
    <submittedName>
        <fullName evidence="2">Uncharacterized protein</fullName>
    </submittedName>
</protein>
<name>A0AAV5DIP8_ELECO</name>
<comment type="caution">
    <text evidence="2">The sequence shown here is derived from an EMBL/GenBank/DDBJ whole genome shotgun (WGS) entry which is preliminary data.</text>
</comment>
<sequence>MADCDILGYTIPAGTCAIVNAGALARVPDYWESPERSSCLTGSWWNKVAALRPWTTRETISYTCHLGQGEGFAQKHLDAMDPVVKLALEDISKILRADIEKGFIEQNIVWTKCFTESELKQDKHMTALEGAADTFDKFCDMEAGDRVLADRHQAGDRQTQQIFDREARGTFDPAGVLYNELVSERPPTGSRSDSPDGHQVD</sequence>
<keyword evidence="3" id="KW-1185">Reference proteome</keyword>
<evidence type="ECO:0000313" key="2">
    <source>
        <dbReference type="EMBL" id="GJN09957.1"/>
    </source>
</evidence>
<organism evidence="2 3">
    <name type="scientific">Eleusine coracana subsp. coracana</name>
    <dbReference type="NCBI Taxonomy" id="191504"/>
    <lineage>
        <taxon>Eukaryota</taxon>
        <taxon>Viridiplantae</taxon>
        <taxon>Streptophyta</taxon>
        <taxon>Embryophyta</taxon>
        <taxon>Tracheophyta</taxon>
        <taxon>Spermatophyta</taxon>
        <taxon>Magnoliopsida</taxon>
        <taxon>Liliopsida</taxon>
        <taxon>Poales</taxon>
        <taxon>Poaceae</taxon>
        <taxon>PACMAD clade</taxon>
        <taxon>Chloridoideae</taxon>
        <taxon>Cynodonteae</taxon>
        <taxon>Eleusininae</taxon>
        <taxon>Eleusine</taxon>
    </lineage>
</organism>
<dbReference type="Proteomes" id="UP001054889">
    <property type="component" value="Unassembled WGS sequence"/>
</dbReference>
<reference evidence="2" key="2">
    <citation type="submission" date="2021-12" db="EMBL/GenBank/DDBJ databases">
        <title>Resequencing data analysis of finger millet.</title>
        <authorList>
            <person name="Hatakeyama M."/>
            <person name="Aluri S."/>
            <person name="Balachadran M.T."/>
            <person name="Sivarajan S.R."/>
            <person name="Poveda L."/>
            <person name="Shimizu-Inatsugi R."/>
            <person name="Schlapbach R."/>
            <person name="Sreeman S.M."/>
            <person name="Shimizu K.K."/>
        </authorList>
    </citation>
    <scope>NUCLEOTIDE SEQUENCE</scope>
</reference>
<feature type="region of interest" description="Disordered" evidence="1">
    <location>
        <begin position="180"/>
        <end position="201"/>
    </location>
</feature>
<evidence type="ECO:0000313" key="3">
    <source>
        <dbReference type="Proteomes" id="UP001054889"/>
    </source>
</evidence>
<accession>A0AAV5DIP8</accession>
<dbReference type="EMBL" id="BQKI01000017">
    <property type="protein sequence ID" value="GJN09957.1"/>
    <property type="molecule type" value="Genomic_DNA"/>
</dbReference>
<evidence type="ECO:0000256" key="1">
    <source>
        <dbReference type="SAM" id="MobiDB-lite"/>
    </source>
</evidence>
<dbReference type="GO" id="GO:0020037">
    <property type="term" value="F:heme binding"/>
    <property type="evidence" value="ECO:0007669"/>
    <property type="project" value="InterPro"/>
</dbReference>
<reference evidence="2" key="1">
    <citation type="journal article" date="2018" name="DNA Res.">
        <title>Multiple hybrid de novo genome assembly of finger millet, an orphan allotetraploid crop.</title>
        <authorList>
            <person name="Hatakeyama M."/>
            <person name="Aluri S."/>
            <person name="Balachadran M.T."/>
            <person name="Sivarajan S.R."/>
            <person name="Patrignani A."/>
            <person name="Gruter S."/>
            <person name="Poveda L."/>
            <person name="Shimizu-Inatsugi R."/>
            <person name="Baeten J."/>
            <person name="Francoijs K.J."/>
            <person name="Nataraja K.N."/>
            <person name="Reddy Y.A.N."/>
            <person name="Phadnis S."/>
            <person name="Ravikumar R.L."/>
            <person name="Schlapbach R."/>
            <person name="Sreeman S.M."/>
            <person name="Shimizu K.K."/>
        </authorList>
    </citation>
    <scope>NUCLEOTIDE SEQUENCE</scope>
</reference>
<dbReference type="GO" id="GO:0004497">
    <property type="term" value="F:monooxygenase activity"/>
    <property type="evidence" value="ECO:0007669"/>
    <property type="project" value="InterPro"/>
</dbReference>
<dbReference type="InterPro" id="IPR036396">
    <property type="entry name" value="Cyt_P450_sf"/>
</dbReference>
<dbReference type="SUPFAM" id="SSF48264">
    <property type="entry name" value="Cytochrome P450"/>
    <property type="match status" value="1"/>
</dbReference>
<dbReference type="GO" id="GO:0005506">
    <property type="term" value="F:iron ion binding"/>
    <property type="evidence" value="ECO:0007669"/>
    <property type="project" value="InterPro"/>
</dbReference>
<dbReference type="GO" id="GO:0016705">
    <property type="term" value="F:oxidoreductase activity, acting on paired donors, with incorporation or reduction of molecular oxygen"/>
    <property type="evidence" value="ECO:0007669"/>
    <property type="project" value="InterPro"/>
</dbReference>
<dbReference type="Gene3D" id="1.10.630.10">
    <property type="entry name" value="Cytochrome P450"/>
    <property type="match status" value="1"/>
</dbReference>
<proteinExistence type="predicted"/>
<gene>
    <name evidence="2" type="primary">ga28014</name>
    <name evidence="2" type="ORF">PR202_ga28014</name>
</gene>